<dbReference type="GO" id="GO:0003712">
    <property type="term" value="F:transcription coregulator activity"/>
    <property type="evidence" value="ECO:0007669"/>
    <property type="project" value="TreeGrafter"/>
</dbReference>
<dbReference type="Pfam" id="PF02891">
    <property type="entry name" value="zf-MIZ"/>
    <property type="match status" value="1"/>
</dbReference>
<dbReference type="FunFam" id="3.30.40.10:FF:000247">
    <property type="entry name" value="Uncharacterized protein, isoform B"/>
    <property type="match status" value="1"/>
</dbReference>
<evidence type="ECO:0000256" key="1">
    <source>
        <dbReference type="ARBA" id="ARBA00004123"/>
    </source>
</evidence>
<dbReference type="GO" id="GO:0097240">
    <property type="term" value="P:chromosome attachment to the nuclear envelope"/>
    <property type="evidence" value="ECO:0007669"/>
    <property type="project" value="UniProtKB-ARBA"/>
</dbReference>
<gene>
    <name evidence="15" type="ORF">QYM36_002188</name>
</gene>
<evidence type="ECO:0000313" key="16">
    <source>
        <dbReference type="Proteomes" id="UP001187531"/>
    </source>
</evidence>
<feature type="region of interest" description="Disordered" evidence="11">
    <location>
        <begin position="452"/>
        <end position="479"/>
    </location>
</feature>
<dbReference type="Gene3D" id="1.10.720.30">
    <property type="entry name" value="SAP domain"/>
    <property type="match status" value="1"/>
</dbReference>
<sequence length="479" mass="53097">MSDQELRSMVLAFRVSELTMLLSFGGKSSAGRKQDLQQRALDLIKMKNPAINAKIKELYKARNLETSALGGQNTYSKTQSHGGQSAASEFLTQTDVKLKKLPFYDVLAELIKPSGLVPSSVDRFQEGLVQFRLTPQQATEIVSNRDLRKSDSYPVQIQIRFALFETTSEQDDCFPSNTGVKVNGKAVQLPNPIPTNKPGVEPKRPPRPVDISPYCNLSPIGSNSITVSWTPEMYKNYVVAAYIVRKLSSQDLLQRMQKKGPWPIDYTKGLIKDKLKVDRDSEIALTSLRVSVNCPLGKVRMVIPCRPTTCSHLQCFDASLFLQMNERKPTWMCPVCDKTILYDNLVIDGYFTKVLDSRLLPSDFTEVEMKIDGSWEPKIICGKPNFGSTATNKEIFDLEDVEEVSVVKATPAVTVGTEVKTKHVEEVLLIDSDSDETGTHASSAISAIHSANRPTTPALPVPPESSMVRPSSPDIIVLD</sequence>
<dbReference type="PANTHER" id="PTHR10782:SF94">
    <property type="entry name" value="SUPPRESSOR OF VARIEGATION 2-10, ISOFORM I"/>
    <property type="match status" value="1"/>
</dbReference>
<evidence type="ECO:0000259" key="12">
    <source>
        <dbReference type="PROSITE" id="PS50800"/>
    </source>
</evidence>
<keyword evidence="8" id="KW-0862">Zinc</keyword>
<accession>A0AA88I8E1</accession>
<evidence type="ECO:0000259" key="14">
    <source>
        <dbReference type="PROSITE" id="PS51466"/>
    </source>
</evidence>
<dbReference type="GO" id="GO:0005634">
    <property type="term" value="C:nucleus"/>
    <property type="evidence" value="ECO:0007669"/>
    <property type="project" value="UniProtKB-SubCell"/>
</dbReference>
<evidence type="ECO:0000259" key="13">
    <source>
        <dbReference type="PROSITE" id="PS51044"/>
    </source>
</evidence>
<dbReference type="InterPro" id="IPR003034">
    <property type="entry name" value="SAP_dom"/>
</dbReference>
<name>A0AA88I8E1_ARTSF</name>
<dbReference type="EMBL" id="JAVRJZ010000004">
    <property type="protein sequence ID" value="KAK2723755.1"/>
    <property type="molecule type" value="Genomic_DNA"/>
</dbReference>
<dbReference type="PANTHER" id="PTHR10782">
    <property type="entry name" value="ZINC FINGER MIZ DOMAIN-CONTAINING PROTEIN"/>
    <property type="match status" value="1"/>
</dbReference>
<dbReference type="CDD" id="cd16790">
    <property type="entry name" value="SP-RING_PIAS"/>
    <property type="match status" value="1"/>
</dbReference>
<feature type="domain" description="SAP" evidence="12">
    <location>
        <begin position="10"/>
        <end position="44"/>
    </location>
</feature>
<comment type="subcellular location">
    <subcellularLocation>
        <location evidence="1">Nucleus</location>
    </subcellularLocation>
</comment>
<evidence type="ECO:0000256" key="5">
    <source>
        <dbReference type="ARBA" id="ARBA00022723"/>
    </source>
</evidence>
<evidence type="ECO:0000256" key="4">
    <source>
        <dbReference type="ARBA" id="ARBA00022679"/>
    </source>
</evidence>
<feature type="domain" description="PINIT" evidence="14">
    <location>
        <begin position="82"/>
        <end position="247"/>
    </location>
</feature>
<keyword evidence="9" id="KW-0539">Nucleus</keyword>
<dbReference type="Proteomes" id="UP001187531">
    <property type="component" value="Unassembled WGS sequence"/>
</dbReference>
<dbReference type="InterPro" id="IPR013083">
    <property type="entry name" value="Znf_RING/FYVE/PHD"/>
</dbReference>
<dbReference type="GO" id="GO:0006357">
    <property type="term" value="P:regulation of transcription by RNA polymerase II"/>
    <property type="evidence" value="ECO:0007669"/>
    <property type="project" value="TreeGrafter"/>
</dbReference>
<keyword evidence="5" id="KW-0479">Metal-binding</keyword>
<evidence type="ECO:0000256" key="2">
    <source>
        <dbReference type="ARBA" id="ARBA00004718"/>
    </source>
</evidence>
<dbReference type="Pfam" id="PF14324">
    <property type="entry name" value="PINIT"/>
    <property type="match status" value="1"/>
</dbReference>
<keyword evidence="7" id="KW-0833">Ubl conjugation pathway</keyword>
<dbReference type="Gene3D" id="3.30.40.10">
    <property type="entry name" value="Zinc/RING finger domain, C3HC4 (zinc finger)"/>
    <property type="match status" value="1"/>
</dbReference>
<feature type="domain" description="SP-RING-type" evidence="13">
    <location>
        <begin position="279"/>
        <end position="360"/>
    </location>
</feature>
<evidence type="ECO:0008006" key="17">
    <source>
        <dbReference type="Google" id="ProtNLM"/>
    </source>
</evidence>
<keyword evidence="6 10" id="KW-0863">Zinc-finger</keyword>
<dbReference type="GO" id="GO:0016925">
    <property type="term" value="P:protein sumoylation"/>
    <property type="evidence" value="ECO:0007669"/>
    <property type="project" value="TreeGrafter"/>
</dbReference>
<evidence type="ECO:0000256" key="7">
    <source>
        <dbReference type="ARBA" id="ARBA00022786"/>
    </source>
</evidence>
<comment type="pathway">
    <text evidence="2">Protein modification; protein sumoylation.</text>
</comment>
<comment type="similarity">
    <text evidence="3">Belongs to the PIAS family.</text>
</comment>
<dbReference type="GO" id="GO:0000785">
    <property type="term" value="C:chromatin"/>
    <property type="evidence" value="ECO:0007669"/>
    <property type="project" value="TreeGrafter"/>
</dbReference>
<dbReference type="AlphaFoldDB" id="A0AA88I8E1"/>
<evidence type="ECO:0000256" key="8">
    <source>
        <dbReference type="ARBA" id="ARBA00022833"/>
    </source>
</evidence>
<protein>
    <recommendedName>
        <fullName evidence="17">E3 SUMO-protein ligase PIAS2</fullName>
    </recommendedName>
</protein>
<dbReference type="GO" id="GO:0008270">
    <property type="term" value="F:zinc ion binding"/>
    <property type="evidence" value="ECO:0007669"/>
    <property type="project" value="UniProtKB-KW"/>
</dbReference>
<dbReference type="FunFam" id="1.10.720.30:FF:000001">
    <property type="entry name" value="E3 SUMO-protein ligase PIAS2 isoform 1"/>
    <property type="match status" value="1"/>
</dbReference>
<dbReference type="SUPFAM" id="SSF68906">
    <property type="entry name" value="SAP domain"/>
    <property type="match status" value="1"/>
</dbReference>
<dbReference type="PROSITE" id="PS50800">
    <property type="entry name" value="SAP"/>
    <property type="match status" value="1"/>
</dbReference>
<dbReference type="FunFam" id="2.60.120.780:FF:000001">
    <property type="entry name" value="E3 SUMO-protein ligase PIAS2 isoform X1"/>
    <property type="match status" value="1"/>
</dbReference>
<feature type="region of interest" description="Disordered" evidence="11">
    <location>
        <begin position="185"/>
        <end position="206"/>
    </location>
</feature>
<evidence type="ECO:0000256" key="11">
    <source>
        <dbReference type="SAM" id="MobiDB-lite"/>
    </source>
</evidence>
<reference evidence="15" key="1">
    <citation type="submission" date="2023-07" db="EMBL/GenBank/DDBJ databases">
        <title>Chromosome-level genome assembly of Artemia franciscana.</title>
        <authorList>
            <person name="Jo E."/>
        </authorList>
    </citation>
    <scope>NUCLEOTIDE SEQUENCE</scope>
    <source>
        <tissue evidence="15">Whole body</tissue>
    </source>
</reference>
<comment type="caution">
    <text evidence="15">The sequence shown here is derived from an EMBL/GenBank/DDBJ whole genome shotgun (WGS) entry which is preliminary data.</text>
</comment>
<evidence type="ECO:0000256" key="10">
    <source>
        <dbReference type="PROSITE-ProRule" id="PRU00452"/>
    </source>
</evidence>
<dbReference type="PROSITE" id="PS51044">
    <property type="entry name" value="ZF_SP_RING"/>
    <property type="match status" value="1"/>
</dbReference>
<evidence type="ECO:0000256" key="9">
    <source>
        <dbReference type="ARBA" id="ARBA00023242"/>
    </source>
</evidence>
<keyword evidence="4" id="KW-0808">Transferase</keyword>
<dbReference type="PROSITE" id="PS51466">
    <property type="entry name" value="PINIT"/>
    <property type="match status" value="1"/>
</dbReference>
<keyword evidence="16" id="KW-1185">Reference proteome</keyword>
<dbReference type="InterPro" id="IPR036361">
    <property type="entry name" value="SAP_dom_sf"/>
</dbReference>
<dbReference type="GO" id="GO:0061665">
    <property type="term" value="F:SUMO ligase activity"/>
    <property type="evidence" value="ECO:0007669"/>
    <property type="project" value="TreeGrafter"/>
</dbReference>
<proteinExistence type="inferred from homology"/>
<evidence type="ECO:0000256" key="3">
    <source>
        <dbReference type="ARBA" id="ARBA00005383"/>
    </source>
</evidence>
<dbReference type="InterPro" id="IPR023321">
    <property type="entry name" value="PINIT"/>
</dbReference>
<evidence type="ECO:0000256" key="6">
    <source>
        <dbReference type="ARBA" id="ARBA00022771"/>
    </source>
</evidence>
<dbReference type="InterPro" id="IPR004181">
    <property type="entry name" value="Znf_MIZ"/>
</dbReference>
<evidence type="ECO:0000313" key="15">
    <source>
        <dbReference type="EMBL" id="KAK2723755.1"/>
    </source>
</evidence>
<organism evidence="15 16">
    <name type="scientific">Artemia franciscana</name>
    <name type="common">Brine shrimp</name>
    <name type="synonym">Artemia sanfranciscana</name>
    <dbReference type="NCBI Taxonomy" id="6661"/>
    <lineage>
        <taxon>Eukaryota</taxon>
        <taxon>Metazoa</taxon>
        <taxon>Ecdysozoa</taxon>
        <taxon>Arthropoda</taxon>
        <taxon>Crustacea</taxon>
        <taxon>Branchiopoda</taxon>
        <taxon>Anostraca</taxon>
        <taxon>Artemiidae</taxon>
        <taxon>Artemia</taxon>
    </lineage>
</organism>
<dbReference type="Gene3D" id="2.60.120.780">
    <property type="entry name" value="PINIT domain"/>
    <property type="match status" value="1"/>
</dbReference>
<dbReference type="InterPro" id="IPR038654">
    <property type="entry name" value="PINIT_sf"/>
</dbReference>